<dbReference type="KEGG" id="tcd:AAIA72_07580"/>
<dbReference type="SUPFAM" id="SSF50156">
    <property type="entry name" value="PDZ domain-like"/>
    <property type="match status" value="2"/>
</dbReference>
<dbReference type="PRINTS" id="PR00834">
    <property type="entry name" value="PROTEASES2C"/>
</dbReference>
<dbReference type="InterPro" id="IPR009003">
    <property type="entry name" value="Peptidase_S1_PA"/>
</dbReference>
<comment type="similarity">
    <text evidence="4">Belongs to the peptidase S1C family.</text>
</comment>
<accession>A0AB39V0I2</accession>
<evidence type="ECO:0000256" key="8">
    <source>
        <dbReference type="ARBA" id="ARBA00022729"/>
    </source>
</evidence>
<feature type="binding site" evidence="16">
    <location>
        <begin position="193"/>
        <end position="195"/>
    </location>
    <ligand>
        <name>substrate</name>
    </ligand>
</feature>
<keyword evidence="11 19" id="KW-0378">Hydrolase</keyword>
<evidence type="ECO:0000256" key="6">
    <source>
        <dbReference type="ARBA" id="ARBA00013958"/>
    </source>
</evidence>
<evidence type="ECO:0000256" key="16">
    <source>
        <dbReference type="PIRSR" id="PIRSR611782-2"/>
    </source>
</evidence>
<keyword evidence="9" id="KW-0677">Repeat</keyword>
<dbReference type="GO" id="GO:0042597">
    <property type="term" value="C:periplasmic space"/>
    <property type="evidence" value="ECO:0007669"/>
    <property type="project" value="UniProtKB-SubCell"/>
</dbReference>
<dbReference type="EMBL" id="CP154858">
    <property type="protein sequence ID" value="XDT73818.1"/>
    <property type="molecule type" value="Genomic_DNA"/>
</dbReference>
<dbReference type="InterPro" id="IPR036034">
    <property type="entry name" value="PDZ_sf"/>
</dbReference>
<dbReference type="GO" id="GO:0004252">
    <property type="term" value="F:serine-type endopeptidase activity"/>
    <property type="evidence" value="ECO:0007669"/>
    <property type="project" value="InterPro"/>
</dbReference>
<feature type="active site" description="Charge relay system" evidence="15">
    <location>
        <position position="195"/>
    </location>
</feature>
<dbReference type="NCBIfam" id="TIGR02037">
    <property type="entry name" value="degP_htrA_DO"/>
    <property type="match status" value="1"/>
</dbReference>
<dbReference type="Pfam" id="PF13180">
    <property type="entry name" value="PDZ_2"/>
    <property type="match status" value="1"/>
</dbReference>
<dbReference type="InterPro" id="IPR001940">
    <property type="entry name" value="Peptidase_S1C"/>
</dbReference>
<comment type="function">
    <text evidence="2">Might be efficient in the degradation of transiently denatured and unfolded proteins which accumulate in the periplasm following stress conditions.</text>
</comment>
<evidence type="ECO:0000256" key="2">
    <source>
        <dbReference type="ARBA" id="ARBA00002610"/>
    </source>
</evidence>
<evidence type="ECO:0000256" key="3">
    <source>
        <dbReference type="ARBA" id="ARBA00004418"/>
    </source>
</evidence>
<evidence type="ECO:0000256" key="9">
    <source>
        <dbReference type="ARBA" id="ARBA00022737"/>
    </source>
</evidence>
<dbReference type="CDD" id="cd10839">
    <property type="entry name" value="cpPDZ1_DegP-like"/>
    <property type="match status" value="1"/>
</dbReference>
<evidence type="ECO:0000256" key="17">
    <source>
        <dbReference type="SAM" id="SignalP"/>
    </source>
</evidence>
<keyword evidence="8 17" id="KW-0732">Signal</keyword>
<evidence type="ECO:0000256" key="10">
    <source>
        <dbReference type="ARBA" id="ARBA00022764"/>
    </source>
</evidence>
<dbReference type="PANTHER" id="PTHR22939:SF130">
    <property type="entry name" value="PERIPLASMIC SERINE ENDOPROTEASE DEGP-LIKE-RELATED"/>
    <property type="match status" value="1"/>
</dbReference>
<reference evidence="19" key="1">
    <citation type="submission" date="2024-05" db="EMBL/GenBank/DDBJ databases">
        <title>Genome sequencing of novel strain.</title>
        <authorList>
            <person name="Ganbat D."/>
            <person name="Ganbat S."/>
            <person name="Lee S.-J."/>
        </authorList>
    </citation>
    <scope>NUCLEOTIDE SEQUENCE</scope>
    <source>
        <strain evidence="19">SMD15-11</strain>
    </source>
</reference>
<evidence type="ECO:0000256" key="12">
    <source>
        <dbReference type="ARBA" id="ARBA00022825"/>
    </source>
</evidence>
<keyword evidence="10" id="KW-0574">Periplasm</keyword>
<evidence type="ECO:0000256" key="14">
    <source>
        <dbReference type="ARBA" id="ARBA00032850"/>
    </source>
</evidence>
<evidence type="ECO:0000313" key="19">
    <source>
        <dbReference type="EMBL" id="XDT73818.1"/>
    </source>
</evidence>
<dbReference type="SUPFAM" id="SSF50494">
    <property type="entry name" value="Trypsin-like serine proteases"/>
    <property type="match status" value="1"/>
</dbReference>
<organism evidence="19">
    <name type="scientific">Thermohahella caldifontis</name>
    <dbReference type="NCBI Taxonomy" id="3142973"/>
    <lineage>
        <taxon>Bacteria</taxon>
        <taxon>Pseudomonadati</taxon>
        <taxon>Pseudomonadota</taxon>
        <taxon>Gammaproteobacteria</taxon>
        <taxon>Oceanospirillales</taxon>
        <taxon>Hahellaceae</taxon>
        <taxon>Thermohahella</taxon>
    </lineage>
</organism>
<sequence length="449" mass="47580">MMRILFLIGSLLLAGLHASARELPDFTVLVEQVSPAVVNISTQADLSQLDGSPGEILKHFFGRPDPDTPPALPSTGSGFIVSEEGVILTNLHVVEGARRITVRLSDRREFEAKLLGKDKRSDLAVLRIEGHHLPVVRIGKSDTLKVGEWVLAIGSPFGFEHSVTAGIVSALGRALPNENYIPFIQTDVAINPGNSGGPLFNLNGEVVGINSQIYTRSGGFMGVSFAIPVDVAMKVVQQLQTEGVVRRGWLGVVIDDLSAEEARSLGMSRPQGASVRSVLKGSPAATAGLREGDVILALNGQEVMRSNELPPLVGGQAPGDQVELTVWRDGKESRVTLTLGELEGDAVVADGAGMHGLELVALDAKALEALGLSRGVRVAAIETGSALSGVLAPDDVLISLDGQPLTSPDDWNQYYRPDRQQWVRIYRAGQLFFAVMPGAGAQDGAESGD</sequence>
<dbReference type="SMART" id="SM00228">
    <property type="entry name" value="PDZ"/>
    <property type="match status" value="2"/>
</dbReference>
<evidence type="ECO:0000256" key="7">
    <source>
        <dbReference type="ARBA" id="ARBA00022670"/>
    </source>
</evidence>
<proteinExistence type="inferred from homology"/>
<dbReference type="Pfam" id="PF13365">
    <property type="entry name" value="Trypsin_2"/>
    <property type="match status" value="1"/>
</dbReference>
<feature type="active site" description="Charge relay system" evidence="15">
    <location>
        <position position="122"/>
    </location>
</feature>
<evidence type="ECO:0000259" key="18">
    <source>
        <dbReference type="PROSITE" id="PS50106"/>
    </source>
</evidence>
<feature type="binding site" evidence="16">
    <location>
        <position position="92"/>
    </location>
    <ligand>
        <name>substrate</name>
    </ligand>
</feature>
<dbReference type="InterPro" id="IPR011782">
    <property type="entry name" value="Pept_S1C_Do"/>
</dbReference>
<keyword evidence="13" id="KW-0346">Stress response</keyword>
<comment type="subcellular location">
    <subcellularLocation>
        <location evidence="3">Periplasm</location>
    </subcellularLocation>
</comment>
<dbReference type="AlphaFoldDB" id="A0AB39V0I2"/>
<dbReference type="GO" id="GO:0006508">
    <property type="term" value="P:proteolysis"/>
    <property type="evidence" value="ECO:0007669"/>
    <property type="project" value="UniProtKB-KW"/>
</dbReference>
<feature type="signal peptide" evidence="17">
    <location>
        <begin position="1"/>
        <end position="20"/>
    </location>
</feature>
<dbReference type="PANTHER" id="PTHR22939">
    <property type="entry name" value="SERINE PROTEASE FAMILY S1C HTRA-RELATED"/>
    <property type="match status" value="1"/>
</dbReference>
<feature type="domain" description="PDZ" evidence="18">
    <location>
        <begin position="234"/>
        <end position="303"/>
    </location>
</feature>
<evidence type="ECO:0000256" key="5">
    <source>
        <dbReference type="ARBA" id="ARBA00013035"/>
    </source>
</evidence>
<dbReference type="PROSITE" id="PS50106">
    <property type="entry name" value="PDZ"/>
    <property type="match status" value="1"/>
</dbReference>
<protein>
    <recommendedName>
        <fullName evidence="6">Probable periplasmic serine endoprotease DegP-like</fullName>
        <ecNumber evidence="5">3.4.21.107</ecNumber>
    </recommendedName>
    <alternativeName>
        <fullName evidence="14">Protease Do</fullName>
    </alternativeName>
</protein>
<evidence type="ECO:0000256" key="15">
    <source>
        <dbReference type="PIRSR" id="PIRSR611782-1"/>
    </source>
</evidence>
<evidence type="ECO:0000256" key="11">
    <source>
        <dbReference type="ARBA" id="ARBA00022801"/>
    </source>
</evidence>
<feature type="active site" description="Charge relay system" evidence="15">
    <location>
        <position position="92"/>
    </location>
</feature>
<name>A0AB39V0I2_9GAMM</name>
<feature type="chain" id="PRO_5044340182" description="Probable periplasmic serine endoprotease DegP-like" evidence="17">
    <location>
        <begin position="21"/>
        <end position="449"/>
    </location>
</feature>
<keyword evidence="7" id="KW-0645">Protease</keyword>
<dbReference type="Gene3D" id="2.40.10.120">
    <property type="match status" value="1"/>
</dbReference>
<dbReference type="InterPro" id="IPR001478">
    <property type="entry name" value="PDZ"/>
</dbReference>
<gene>
    <name evidence="19" type="ORF">AAIA72_07580</name>
</gene>
<comment type="catalytic activity">
    <reaction evidence="1">
        <text>Acts on substrates that are at least partially unfolded. The cleavage site P1 residue is normally between a pair of hydrophobic residues, such as Val-|-Val.</text>
        <dbReference type="EC" id="3.4.21.107"/>
    </reaction>
</comment>
<feature type="binding site" evidence="16">
    <location>
        <position position="122"/>
    </location>
    <ligand>
        <name>substrate</name>
    </ligand>
</feature>
<dbReference type="RefSeq" id="WP_369602797.1">
    <property type="nucleotide sequence ID" value="NZ_CP154858.1"/>
</dbReference>
<dbReference type="Gene3D" id="2.30.42.10">
    <property type="match status" value="2"/>
</dbReference>
<evidence type="ECO:0000256" key="13">
    <source>
        <dbReference type="ARBA" id="ARBA00023016"/>
    </source>
</evidence>
<evidence type="ECO:0000256" key="4">
    <source>
        <dbReference type="ARBA" id="ARBA00010541"/>
    </source>
</evidence>
<evidence type="ECO:0000256" key="1">
    <source>
        <dbReference type="ARBA" id="ARBA00001772"/>
    </source>
</evidence>
<dbReference type="EC" id="3.4.21.107" evidence="5"/>
<keyword evidence="12" id="KW-0720">Serine protease</keyword>